<reference evidence="3" key="1">
    <citation type="submission" date="2013-01" db="EMBL/GenBank/DDBJ databases">
        <title>Draft Genome Sequence of a Mulberry Tree, Morus notabilis C.K. Schneid.</title>
        <authorList>
            <person name="He N."/>
            <person name="Zhao S."/>
        </authorList>
    </citation>
    <scope>NUCLEOTIDE SEQUENCE</scope>
</reference>
<proteinExistence type="predicted"/>
<evidence type="ECO:0000313" key="2">
    <source>
        <dbReference type="EMBL" id="EXB63582.1"/>
    </source>
</evidence>
<sequence length="63" mass="7074">MILHNSDSAVSSTRIEKRTDCHKNIDDLVSNFTNDFEPTPNISAYPEDKIDASAFTNDFEPTP</sequence>
<name>W9RPE5_9ROSA</name>
<evidence type="ECO:0000313" key="3">
    <source>
        <dbReference type="Proteomes" id="UP000030645"/>
    </source>
</evidence>
<gene>
    <name evidence="2" type="ORF">L484_026921</name>
</gene>
<organism evidence="2 3">
    <name type="scientific">Morus notabilis</name>
    <dbReference type="NCBI Taxonomy" id="981085"/>
    <lineage>
        <taxon>Eukaryota</taxon>
        <taxon>Viridiplantae</taxon>
        <taxon>Streptophyta</taxon>
        <taxon>Embryophyta</taxon>
        <taxon>Tracheophyta</taxon>
        <taxon>Spermatophyta</taxon>
        <taxon>Magnoliopsida</taxon>
        <taxon>eudicotyledons</taxon>
        <taxon>Gunneridae</taxon>
        <taxon>Pentapetalae</taxon>
        <taxon>rosids</taxon>
        <taxon>fabids</taxon>
        <taxon>Rosales</taxon>
        <taxon>Moraceae</taxon>
        <taxon>Moreae</taxon>
        <taxon>Morus</taxon>
    </lineage>
</organism>
<dbReference type="AlphaFoldDB" id="W9RPE5"/>
<keyword evidence="3" id="KW-1185">Reference proteome</keyword>
<protein>
    <submittedName>
        <fullName evidence="2">Uncharacterized protein</fullName>
    </submittedName>
</protein>
<dbReference type="InterPro" id="IPR024489">
    <property type="entry name" value="Organ_specific_prot"/>
</dbReference>
<dbReference type="Proteomes" id="UP000030645">
    <property type="component" value="Unassembled WGS sequence"/>
</dbReference>
<accession>W9RPE5</accession>
<dbReference type="Pfam" id="PF10950">
    <property type="entry name" value="Organ_specific"/>
    <property type="match status" value="1"/>
</dbReference>
<dbReference type="EMBL" id="KE344491">
    <property type="protein sequence ID" value="EXB63582.1"/>
    <property type="molecule type" value="Genomic_DNA"/>
</dbReference>
<evidence type="ECO:0000256" key="1">
    <source>
        <dbReference type="SAM" id="MobiDB-lite"/>
    </source>
</evidence>
<feature type="region of interest" description="Disordered" evidence="1">
    <location>
        <begin position="36"/>
        <end position="63"/>
    </location>
</feature>